<protein>
    <submittedName>
        <fullName evidence="1">Lachrymatory-factor synthase</fullName>
    </submittedName>
</protein>
<keyword evidence="2" id="KW-1185">Reference proteome</keyword>
<dbReference type="EMBL" id="SMMG02000001">
    <property type="protein sequence ID" value="KAA3490508.1"/>
    <property type="molecule type" value="Genomic_DNA"/>
</dbReference>
<dbReference type="OrthoDB" id="1592664at2759"/>
<dbReference type="AlphaFoldDB" id="A0A5B6X9J0"/>
<comment type="caution">
    <text evidence="1">The sequence shown here is derived from an EMBL/GenBank/DDBJ whole genome shotgun (WGS) entry which is preliminary data.</text>
</comment>
<proteinExistence type="predicted"/>
<dbReference type="InterPro" id="IPR053249">
    <property type="entry name" value="LFS"/>
</dbReference>
<dbReference type="Pfam" id="PF10604">
    <property type="entry name" value="Polyketide_cyc2"/>
    <property type="match status" value="2"/>
</dbReference>
<dbReference type="FunFam" id="3.30.530.20:FF:000064">
    <property type="entry name" value="Lachrymatory-factor synthase"/>
    <property type="match status" value="1"/>
</dbReference>
<dbReference type="PANTHER" id="PTHR33789:SF15">
    <property type="entry name" value="LACHRYMATORY-FACTOR SYNTHASE"/>
    <property type="match status" value="1"/>
</dbReference>
<dbReference type="CDD" id="cd07821">
    <property type="entry name" value="PYR_PYL_RCAR_like"/>
    <property type="match status" value="2"/>
</dbReference>
<dbReference type="Proteomes" id="UP000325315">
    <property type="component" value="Unassembled WGS sequence"/>
</dbReference>
<dbReference type="Gene3D" id="3.30.530.20">
    <property type="match status" value="2"/>
</dbReference>
<evidence type="ECO:0000313" key="2">
    <source>
        <dbReference type="Proteomes" id="UP000325315"/>
    </source>
</evidence>
<gene>
    <name evidence="1" type="ORF">EPI10_033966</name>
</gene>
<evidence type="ECO:0000313" key="1">
    <source>
        <dbReference type="EMBL" id="KAA3490508.1"/>
    </source>
</evidence>
<sequence length="314" mass="35071">MKQNSQPKWEAKVSSKLTKASPVKTWAIYTDFFNFHKWYPTLATCYGIHGTNGELGCIRLCSGFSISSQGGDGDSNGGGSEKWSKERLVAVDHSNRSLSYEIVESNIGFNSYVSTVKIVPGGVDDQEGCVIEWSFTVDPVEGWKLDEMKKLYEKGLQGLAKRIDDKTVPKWEGKSTAELKTTTPEQIWPFLAEFCNIDKFFPSVDTCYRKEGTPGQPGLVRYCESSTGWAIEKLLTIDPINHSLSYEIVENNIGFKGYVATLNVLAVEGDGCKIEWSFISDPIEGMKLEDFVSYLDNTLLFMAKKLEDAVRAQI</sequence>
<dbReference type="PANTHER" id="PTHR33789">
    <property type="entry name" value="LACHRYMATORY-FACTOR SYNTHASE"/>
    <property type="match status" value="1"/>
</dbReference>
<dbReference type="InterPro" id="IPR019587">
    <property type="entry name" value="Polyketide_cyclase/dehydratase"/>
</dbReference>
<organism evidence="1 2">
    <name type="scientific">Gossypium australe</name>
    <dbReference type="NCBI Taxonomy" id="47621"/>
    <lineage>
        <taxon>Eukaryota</taxon>
        <taxon>Viridiplantae</taxon>
        <taxon>Streptophyta</taxon>
        <taxon>Embryophyta</taxon>
        <taxon>Tracheophyta</taxon>
        <taxon>Spermatophyta</taxon>
        <taxon>Magnoliopsida</taxon>
        <taxon>eudicotyledons</taxon>
        <taxon>Gunneridae</taxon>
        <taxon>Pentapetalae</taxon>
        <taxon>rosids</taxon>
        <taxon>malvids</taxon>
        <taxon>Malvales</taxon>
        <taxon>Malvaceae</taxon>
        <taxon>Malvoideae</taxon>
        <taxon>Gossypium</taxon>
    </lineage>
</organism>
<dbReference type="GO" id="GO:0004864">
    <property type="term" value="F:protein phosphatase inhibitor activity"/>
    <property type="evidence" value="ECO:0007669"/>
    <property type="project" value="UniProtKB-ARBA"/>
</dbReference>
<name>A0A5B6X9J0_9ROSI</name>
<accession>A0A5B6X9J0</accession>
<reference evidence="2" key="1">
    <citation type="journal article" date="2019" name="Plant Biotechnol. J.">
        <title>Genome sequencing of the Australian wild diploid species Gossypium australe highlights disease resistance and delayed gland morphogenesis.</title>
        <authorList>
            <person name="Cai Y."/>
            <person name="Cai X."/>
            <person name="Wang Q."/>
            <person name="Wang P."/>
            <person name="Zhang Y."/>
            <person name="Cai C."/>
            <person name="Xu Y."/>
            <person name="Wang K."/>
            <person name="Zhou Z."/>
            <person name="Wang C."/>
            <person name="Geng S."/>
            <person name="Li B."/>
            <person name="Dong Q."/>
            <person name="Hou Y."/>
            <person name="Wang H."/>
            <person name="Ai P."/>
            <person name="Liu Z."/>
            <person name="Yi F."/>
            <person name="Sun M."/>
            <person name="An G."/>
            <person name="Cheng J."/>
            <person name="Zhang Y."/>
            <person name="Shi Q."/>
            <person name="Xie Y."/>
            <person name="Shi X."/>
            <person name="Chang Y."/>
            <person name="Huang F."/>
            <person name="Chen Y."/>
            <person name="Hong S."/>
            <person name="Mi L."/>
            <person name="Sun Q."/>
            <person name="Zhang L."/>
            <person name="Zhou B."/>
            <person name="Peng R."/>
            <person name="Zhang X."/>
            <person name="Liu F."/>
        </authorList>
    </citation>
    <scope>NUCLEOTIDE SEQUENCE [LARGE SCALE GENOMIC DNA]</scope>
    <source>
        <strain evidence="2">cv. PA1801</strain>
    </source>
</reference>
<dbReference type="InterPro" id="IPR023393">
    <property type="entry name" value="START-like_dom_sf"/>
</dbReference>
<dbReference type="SUPFAM" id="SSF55961">
    <property type="entry name" value="Bet v1-like"/>
    <property type="match status" value="2"/>
</dbReference>